<protein>
    <recommendedName>
        <fullName evidence="6">Peptidase S1 domain-containing protein</fullName>
    </recommendedName>
</protein>
<dbReference type="GO" id="GO:0004252">
    <property type="term" value="F:serine-type endopeptidase activity"/>
    <property type="evidence" value="ECO:0007669"/>
    <property type="project" value="InterPro"/>
</dbReference>
<evidence type="ECO:0000313" key="8">
    <source>
        <dbReference type="Proteomes" id="UP001329430"/>
    </source>
</evidence>
<comment type="similarity">
    <text evidence="1">Belongs to the peptidase S1 family.</text>
</comment>
<keyword evidence="2" id="KW-0645">Protease</keyword>
<keyword evidence="3" id="KW-0378">Hydrolase</keyword>
<dbReference type="InterPro" id="IPR001314">
    <property type="entry name" value="Peptidase_S1A"/>
</dbReference>
<dbReference type="InterPro" id="IPR043504">
    <property type="entry name" value="Peptidase_S1_PA_chymotrypsin"/>
</dbReference>
<dbReference type="SUPFAM" id="SSF50494">
    <property type="entry name" value="Trypsin-like serine proteases"/>
    <property type="match status" value="1"/>
</dbReference>
<keyword evidence="8" id="KW-1185">Reference proteome</keyword>
<evidence type="ECO:0000256" key="2">
    <source>
        <dbReference type="ARBA" id="ARBA00022670"/>
    </source>
</evidence>
<dbReference type="EMBL" id="JAVRBK010000010">
    <property type="protein sequence ID" value="KAK5638891.1"/>
    <property type="molecule type" value="Genomic_DNA"/>
</dbReference>
<proteinExistence type="inferred from homology"/>
<keyword evidence="4" id="KW-0720">Serine protease</keyword>
<evidence type="ECO:0000256" key="4">
    <source>
        <dbReference type="ARBA" id="ARBA00022825"/>
    </source>
</evidence>
<name>A0AAN7V4G4_9COLE</name>
<sequence>MNDVAIDIILPHTLNHFPCCDAHTKYVYIKHFLPHLPKIHPRQSQLHGRIVRGEDANIEDFPYHISLTVSGYHICGGSIIAENWILTAAHCTFWQPTGQLSVRYGSALVNTGGTVIEVHTKNEHRLYDSENFDYDVSVLNLKSSITFSVNANSIKLVASGTSQGHRSAVVTGWGGLYIGEPATVQLKFLEVREAEKDECNSVYNGRITDRMICFMGTQMHSCPGDSGGPLVSGGVQIGIVSWGLSCVDPNYPGVYSHVHELREFILESVNVK</sequence>
<dbReference type="PROSITE" id="PS50240">
    <property type="entry name" value="TRYPSIN_DOM"/>
    <property type="match status" value="1"/>
</dbReference>
<dbReference type="InterPro" id="IPR050430">
    <property type="entry name" value="Peptidase_S1"/>
</dbReference>
<dbReference type="AlphaFoldDB" id="A0AAN7V4G4"/>
<dbReference type="CDD" id="cd00190">
    <property type="entry name" value="Tryp_SPc"/>
    <property type="match status" value="1"/>
</dbReference>
<dbReference type="FunFam" id="2.40.10.10:FF:000034">
    <property type="entry name" value="Eupolytin"/>
    <property type="match status" value="1"/>
</dbReference>
<comment type="caution">
    <text evidence="7">The sequence shown here is derived from an EMBL/GenBank/DDBJ whole genome shotgun (WGS) entry which is preliminary data.</text>
</comment>
<dbReference type="PANTHER" id="PTHR24276">
    <property type="entry name" value="POLYSERASE-RELATED"/>
    <property type="match status" value="1"/>
</dbReference>
<evidence type="ECO:0000256" key="3">
    <source>
        <dbReference type="ARBA" id="ARBA00022801"/>
    </source>
</evidence>
<dbReference type="Gene3D" id="2.40.10.10">
    <property type="entry name" value="Trypsin-like serine proteases"/>
    <property type="match status" value="2"/>
</dbReference>
<dbReference type="Pfam" id="PF00089">
    <property type="entry name" value="Trypsin"/>
    <property type="match status" value="1"/>
</dbReference>
<dbReference type="PANTHER" id="PTHR24276:SF91">
    <property type="entry name" value="AT26814P-RELATED"/>
    <property type="match status" value="1"/>
</dbReference>
<accession>A0AAN7V4G4</accession>
<dbReference type="InterPro" id="IPR018114">
    <property type="entry name" value="TRYPSIN_HIS"/>
</dbReference>
<dbReference type="PRINTS" id="PR00722">
    <property type="entry name" value="CHYMOTRYPSIN"/>
</dbReference>
<feature type="domain" description="Peptidase S1" evidence="6">
    <location>
        <begin position="50"/>
        <end position="270"/>
    </location>
</feature>
<dbReference type="InterPro" id="IPR001254">
    <property type="entry name" value="Trypsin_dom"/>
</dbReference>
<dbReference type="PROSITE" id="PS00134">
    <property type="entry name" value="TRYPSIN_HIS"/>
    <property type="match status" value="1"/>
</dbReference>
<evidence type="ECO:0000259" key="6">
    <source>
        <dbReference type="PROSITE" id="PS50240"/>
    </source>
</evidence>
<evidence type="ECO:0000313" key="7">
    <source>
        <dbReference type="EMBL" id="KAK5638891.1"/>
    </source>
</evidence>
<dbReference type="InterPro" id="IPR009003">
    <property type="entry name" value="Peptidase_S1_PA"/>
</dbReference>
<dbReference type="GO" id="GO:0006508">
    <property type="term" value="P:proteolysis"/>
    <property type="evidence" value="ECO:0007669"/>
    <property type="project" value="UniProtKB-KW"/>
</dbReference>
<keyword evidence="5" id="KW-1015">Disulfide bond</keyword>
<organism evidence="7 8">
    <name type="scientific">Pyrocoelia pectoralis</name>
    <dbReference type="NCBI Taxonomy" id="417401"/>
    <lineage>
        <taxon>Eukaryota</taxon>
        <taxon>Metazoa</taxon>
        <taxon>Ecdysozoa</taxon>
        <taxon>Arthropoda</taxon>
        <taxon>Hexapoda</taxon>
        <taxon>Insecta</taxon>
        <taxon>Pterygota</taxon>
        <taxon>Neoptera</taxon>
        <taxon>Endopterygota</taxon>
        <taxon>Coleoptera</taxon>
        <taxon>Polyphaga</taxon>
        <taxon>Elateriformia</taxon>
        <taxon>Elateroidea</taxon>
        <taxon>Lampyridae</taxon>
        <taxon>Lampyrinae</taxon>
        <taxon>Pyrocoelia</taxon>
    </lineage>
</organism>
<dbReference type="Proteomes" id="UP001329430">
    <property type="component" value="Chromosome 10"/>
</dbReference>
<dbReference type="SMART" id="SM00020">
    <property type="entry name" value="Tryp_SPc"/>
    <property type="match status" value="1"/>
</dbReference>
<reference evidence="7 8" key="1">
    <citation type="journal article" date="2024" name="Insects">
        <title>An Improved Chromosome-Level Genome Assembly of the Firefly Pyrocoelia pectoralis.</title>
        <authorList>
            <person name="Fu X."/>
            <person name="Meyer-Rochow V.B."/>
            <person name="Ballantyne L."/>
            <person name="Zhu X."/>
        </authorList>
    </citation>
    <scope>NUCLEOTIDE SEQUENCE [LARGE SCALE GENOMIC DNA]</scope>
    <source>
        <strain evidence="7">XCY_ONT2</strain>
    </source>
</reference>
<evidence type="ECO:0000256" key="5">
    <source>
        <dbReference type="ARBA" id="ARBA00023157"/>
    </source>
</evidence>
<gene>
    <name evidence="7" type="ORF">RI129_013186</name>
</gene>
<evidence type="ECO:0000256" key="1">
    <source>
        <dbReference type="ARBA" id="ARBA00007664"/>
    </source>
</evidence>